<protein>
    <submittedName>
        <fullName evidence="8">Chromate transporter</fullName>
    </submittedName>
</protein>
<dbReference type="Pfam" id="PF02417">
    <property type="entry name" value="Chromate_transp"/>
    <property type="match status" value="1"/>
</dbReference>
<feature type="transmembrane region" description="Helical" evidence="7">
    <location>
        <begin position="109"/>
        <end position="131"/>
    </location>
</feature>
<evidence type="ECO:0000256" key="5">
    <source>
        <dbReference type="ARBA" id="ARBA00022989"/>
    </source>
</evidence>
<keyword evidence="3" id="KW-1003">Cell membrane</keyword>
<evidence type="ECO:0000256" key="1">
    <source>
        <dbReference type="ARBA" id="ARBA00004651"/>
    </source>
</evidence>
<evidence type="ECO:0000256" key="2">
    <source>
        <dbReference type="ARBA" id="ARBA00005262"/>
    </source>
</evidence>
<dbReference type="EMBL" id="JAAGBB010000071">
    <property type="protein sequence ID" value="MBR0668862.1"/>
    <property type="molecule type" value="Genomic_DNA"/>
</dbReference>
<dbReference type="PANTHER" id="PTHR43663:SF1">
    <property type="entry name" value="CHROMATE TRANSPORTER"/>
    <property type="match status" value="1"/>
</dbReference>
<gene>
    <name evidence="8" type="ORF">GXW71_31220</name>
</gene>
<feature type="transmembrane region" description="Helical" evidence="7">
    <location>
        <begin position="48"/>
        <end position="69"/>
    </location>
</feature>
<organism evidence="8 9">
    <name type="scientific">Plastoroseomonas hellenica</name>
    <dbReference type="NCBI Taxonomy" id="2687306"/>
    <lineage>
        <taxon>Bacteria</taxon>
        <taxon>Pseudomonadati</taxon>
        <taxon>Pseudomonadota</taxon>
        <taxon>Alphaproteobacteria</taxon>
        <taxon>Acetobacterales</taxon>
        <taxon>Acetobacteraceae</taxon>
        <taxon>Plastoroseomonas</taxon>
    </lineage>
</organism>
<evidence type="ECO:0000256" key="3">
    <source>
        <dbReference type="ARBA" id="ARBA00022475"/>
    </source>
</evidence>
<sequence length="179" mass="18302">MAVFWGLLSVFSVISLLAIGGANAMLPEMHRQLVELRGWLDDATFSQLYALAQAAPGPNILVASLMGYWIGGGAGLVAATLGMLVPAAAIAWVVGGVTQRLAGHPWLKAVQAGLVPVAIGLILAAGLTMAAASSGGRFDGPGIVWLAVTLVSTLFVWRTDFSPLWVLAGGGVLGLILAS</sequence>
<reference evidence="9" key="1">
    <citation type="journal article" date="2021" name="Syst. Appl. Microbiol.">
        <title>Roseomonas hellenica sp. nov., isolated from roots of wild-growing Alkanna tinctoria.</title>
        <authorList>
            <person name="Rat A."/>
            <person name="Naranjo H.D."/>
            <person name="Lebbe L."/>
            <person name="Cnockaert M."/>
            <person name="Krigas N."/>
            <person name="Grigoriadou K."/>
            <person name="Maloupa E."/>
            <person name="Willems A."/>
        </authorList>
    </citation>
    <scope>NUCLEOTIDE SEQUENCE [LARGE SCALE GENOMIC DNA]</scope>
    <source>
        <strain evidence="9">LMG 31523</strain>
    </source>
</reference>
<feature type="transmembrane region" description="Helical" evidence="7">
    <location>
        <begin position="76"/>
        <end position="97"/>
    </location>
</feature>
<evidence type="ECO:0000313" key="9">
    <source>
        <dbReference type="Proteomes" id="UP001196870"/>
    </source>
</evidence>
<dbReference type="InterPro" id="IPR052518">
    <property type="entry name" value="CHR_Transporter"/>
</dbReference>
<keyword evidence="9" id="KW-1185">Reference proteome</keyword>
<feature type="transmembrane region" description="Helical" evidence="7">
    <location>
        <begin position="138"/>
        <end position="156"/>
    </location>
</feature>
<accession>A0ABS5F8J1</accession>
<comment type="similarity">
    <text evidence="2">Belongs to the chromate ion transporter (CHR) (TC 2.A.51) family.</text>
</comment>
<comment type="subcellular location">
    <subcellularLocation>
        <location evidence="1">Cell membrane</location>
        <topology evidence="1">Multi-pass membrane protein</topology>
    </subcellularLocation>
</comment>
<dbReference type="RefSeq" id="WP_211857046.1">
    <property type="nucleotide sequence ID" value="NZ_JAAGBB010000071.1"/>
</dbReference>
<keyword evidence="4 7" id="KW-0812">Transmembrane</keyword>
<evidence type="ECO:0000256" key="6">
    <source>
        <dbReference type="ARBA" id="ARBA00023136"/>
    </source>
</evidence>
<name>A0ABS5F8J1_9PROT</name>
<dbReference type="PANTHER" id="PTHR43663">
    <property type="entry name" value="CHROMATE TRANSPORT PROTEIN-RELATED"/>
    <property type="match status" value="1"/>
</dbReference>
<evidence type="ECO:0000256" key="4">
    <source>
        <dbReference type="ARBA" id="ARBA00022692"/>
    </source>
</evidence>
<feature type="transmembrane region" description="Helical" evidence="7">
    <location>
        <begin position="162"/>
        <end position="178"/>
    </location>
</feature>
<keyword evidence="6 7" id="KW-0472">Membrane</keyword>
<dbReference type="InterPro" id="IPR003370">
    <property type="entry name" value="Chromate_transpt"/>
</dbReference>
<comment type="caution">
    <text evidence="8">The sequence shown here is derived from an EMBL/GenBank/DDBJ whole genome shotgun (WGS) entry which is preliminary data.</text>
</comment>
<dbReference type="Proteomes" id="UP001196870">
    <property type="component" value="Unassembled WGS sequence"/>
</dbReference>
<proteinExistence type="inferred from homology"/>
<evidence type="ECO:0000256" key="7">
    <source>
        <dbReference type="SAM" id="Phobius"/>
    </source>
</evidence>
<evidence type="ECO:0000313" key="8">
    <source>
        <dbReference type="EMBL" id="MBR0668862.1"/>
    </source>
</evidence>
<keyword evidence="5 7" id="KW-1133">Transmembrane helix</keyword>